<dbReference type="InterPro" id="IPR015867">
    <property type="entry name" value="N-reg_PII/ATP_PRibTrfase_C"/>
</dbReference>
<evidence type="ECO:0000313" key="1">
    <source>
        <dbReference type="EMBL" id="MBO1751223.1"/>
    </source>
</evidence>
<dbReference type="AlphaFoldDB" id="A0A939RV37"/>
<dbReference type="Pfam" id="PF00543">
    <property type="entry name" value="P-II"/>
    <property type="match status" value="1"/>
</dbReference>
<dbReference type="EMBL" id="JAGEMK010000002">
    <property type="protein sequence ID" value="MBO1751223.1"/>
    <property type="molecule type" value="Genomic_DNA"/>
</dbReference>
<gene>
    <name evidence="1" type="ORF">J4G33_05345</name>
</gene>
<evidence type="ECO:0000313" key="2">
    <source>
        <dbReference type="Proteomes" id="UP000664209"/>
    </source>
</evidence>
<dbReference type="SUPFAM" id="SSF54913">
    <property type="entry name" value="GlnB-like"/>
    <property type="match status" value="1"/>
</dbReference>
<dbReference type="RefSeq" id="WP_208054898.1">
    <property type="nucleotide sequence ID" value="NZ_JAGEMK010000002.1"/>
</dbReference>
<dbReference type="InterPro" id="IPR011322">
    <property type="entry name" value="N-reg_PII-like_a/b"/>
</dbReference>
<name>A0A939RV37_9CELL</name>
<accession>A0A939RV37</accession>
<reference evidence="1" key="1">
    <citation type="submission" date="2021-03" db="EMBL/GenBank/DDBJ databases">
        <title>Actinotalea soli sp. nov., isolated from soil.</title>
        <authorList>
            <person name="Ping W."/>
            <person name="Zhang J."/>
        </authorList>
    </citation>
    <scope>NUCLEOTIDE SEQUENCE</scope>
    <source>
        <strain evidence="1">BY-33</strain>
    </source>
</reference>
<protein>
    <submittedName>
        <fullName evidence="1">Uncharacterized protein</fullName>
    </submittedName>
</protein>
<comment type="caution">
    <text evidence="1">The sequence shown here is derived from an EMBL/GenBank/DDBJ whole genome shotgun (WGS) entry which is preliminary data.</text>
</comment>
<proteinExistence type="predicted"/>
<dbReference type="Proteomes" id="UP000664209">
    <property type="component" value="Unassembled WGS sequence"/>
</dbReference>
<dbReference type="Gene3D" id="3.30.70.120">
    <property type="match status" value="1"/>
</dbReference>
<dbReference type="InterPro" id="IPR002187">
    <property type="entry name" value="N-reg_PII"/>
</dbReference>
<keyword evidence="2" id="KW-1185">Reference proteome</keyword>
<dbReference type="GO" id="GO:0006808">
    <property type="term" value="P:regulation of nitrogen utilization"/>
    <property type="evidence" value="ECO:0007669"/>
    <property type="project" value="InterPro"/>
</dbReference>
<organism evidence="1 2">
    <name type="scientific">Actinotalea soli</name>
    <dbReference type="NCBI Taxonomy" id="2819234"/>
    <lineage>
        <taxon>Bacteria</taxon>
        <taxon>Bacillati</taxon>
        <taxon>Actinomycetota</taxon>
        <taxon>Actinomycetes</taxon>
        <taxon>Micrococcales</taxon>
        <taxon>Cellulomonadaceae</taxon>
        <taxon>Actinotalea</taxon>
    </lineage>
</organism>
<sequence length="100" mass="10873">MRTVPVACLTIVAEAVVEARLLRDLETAGVRGWTVTSGQGRGTSHIDASDWEGANVRIETLLSTTAADRVLAMLSQEYFPRFAVVAWVTPAQVVRGDKFL</sequence>
<dbReference type="GO" id="GO:0030234">
    <property type="term" value="F:enzyme regulator activity"/>
    <property type="evidence" value="ECO:0007669"/>
    <property type="project" value="InterPro"/>
</dbReference>